<feature type="region of interest" description="Disordered" evidence="1">
    <location>
        <begin position="378"/>
        <end position="459"/>
    </location>
</feature>
<dbReference type="CDD" id="cd01177">
    <property type="entry name" value="IPT_NFkappaB"/>
    <property type="match status" value="1"/>
</dbReference>
<dbReference type="InterPro" id="IPR000451">
    <property type="entry name" value="NFkB/Dor"/>
</dbReference>
<dbReference type="InterPro" id="IPR037059">
    <property type="entry name" value="RHD_DNA_bind_dom_sf"/>
</dbReference>
<dbReference type="Gene3D" id="2.60.40.340">
    <property type="entry name" value="Rel homology domain (RHD), DNA-binding domain"/>
    <property type="match status" value="1"/>
</dbReference>
<dbReference type="PANTHER" id="PTHR24169">
    <property type="entry name" value="NUCLEAR FACTOR NF-KAPPA-B PROTEIN"/>
    <property type="match status" value="1"/>
</dbReference>
<dbReference type="InterPro" id="IPR013783">
    <property type="entry name" value="Ig-like_fold"/>
</dbReference>
<dbReference type="PROSITE" id="PS01204">
    <property type="entry name" value="REL_1"/>
    <property type="match status" value="1"/>
</dbReference>
<dbReference type="PRINTS" id="PR00057">
    <property type="entry name" value="NFKBTNSCPFCT"/>
</dbReference>
<dbReference type="GO" id="GO:0005737">
    <property type="term" value="C:cytoplasm"/>
    <property type="evidence" value="ECO:0007669"/>
    <property type="project" value="InterPro"/>
</dbReference>
<evidence type="ECO:0000256" key="1">
    <source>
        <dbReference type="SAM" id="MobiDB-lite"/>
    </source>
</evidence>
<feature type="compositionally biased region" description="Polar residues" evidence="1">
    <location>
        <begin position="428"/>
        <end position="444"/>
    </location>
</feature>
<organism evidence="3">
    <name type="scientific">Halisarca dujardinii</name>
    <name type="common">Dujardin's slime sponge</name>
    <dbReference type="NCBI Taxonomy" id="2583056"/>
    <lineage>
        <taxon>Eukaryota</taxon>
        <taxon>Metazoa</taxon>
        <taxon>Porifera</taxon>
        <taxon>Demospongiae</taxon>
        <taxon>Verongimorpha</taxon>
        <taxon>Chondrillida</taxon>
        <taxon>Halisarcidae</taxon>
        <taxon>Halisarca</taxon>
    </lineage>
</organism>
<dbReference type="InterPro" id="IPR002909">
    <property type="entry name" value="IPT_dom"/>
</dbReference>
<dbReference type="GO" id="GO:0000981">
    <property type="term" value="F:DNA-binding transcription factor activity, RNA polymerase II-specific"/>
    <property type="evidence" value="ECO:0007669"/>
    <property type="project" value="TreeGrafter"/>
</dbReference>
<dbReference type="SUPFAM" id="SSF49417">
    <property type="entry name" value="p53-like transcription factors"/>
    <property type="match status" value="1"/>
</dbReference>
<dbReference type="InterPro" id="IPR033926">
    <property type="entry name" value="IPT_NFkappaB"/>
</dbReference>
<dbReference type="EMBL" id="MN075810">
    <property type="protein sequence ID" value="QHX41456.1"/>
    <property type="molecule type" value="mRNA"/>
</dbReference>
<dbReference type="Pfam" id="PF16179">
    <property type="entry name" value="RHD_dimer"/>
    <property type="match status" value="1"/>
</dbReference>
<dbReference type="GO" id="GO:0000978">
    <property type="term" value="F:RNA polymerase II cis-regulatory region sequence-specific DNA binding"/>
    <property type="evidence" value="ECO:0007669"/>
    <property type="project" value="TreeGrafter"/>
</dbReference>
<dbReference type="PANTHER" id="PTHR24169:SF28">
    <property type="entry name" value="NUCLEAR FACTOR NF-KAPPA-B P110 SUBUNIT"/>
    <property type="match status" value="1"/>
</dbReference>
<reference evidence="3" key="1">
    <citation type="submission" date="2019-06" db="EMBL/GenBank/DDBJ databases">
        <authorList>
            <person name="Adameyko K."/>
            <person name="Finoshin A."/>
            <person name="Kravchuk O."/>
            <person name="Mikhailov K."/>
            <person name="Gusev O."/>
            <person name="Shagimardanova E."/>
            <person name="Lyupina Y."/>
        </authorList>
    </citation>
    <scope>NUCLEOTIDE SEQUENCE</scope>
</reference>
<feature type="compositionally biased region" description="Gly residues" evidence="1">
    <location>
        <begin position="391"/>
        <end position="412"/>
    </location>
</feature>
<dbReference type="InterPro" id="IPR011539">
    <property type="entry name" value="RHD_DNA_bind_dom"/>
</dbReference>
<dbReference type="Pfam" id="PF00554">
    <property type="entry name" value="RHD_DNA_bind"/>
    <property type="match status" value="1"/>
</dbReference>
<dbReference type="Gene3D" id="2.60.40.10">
    <property type="entry name" value="Immunoglobulins"/>
    <property type="match status" value="1"/>
</dbReference>
<feature type="domain" description="RHD" evidence="2">
    <location>
        <begin position="50"/>
        <end position="248"/>
    </location>
</feature>
<evidence type="ECO:0000313" key="3">
    <source>
        <dbReference type="EMBL" id="QHX41456.1"/>
    </source>
</evidence>
<dbReference type="FunFam" id="2.60.40.10:FF:000046">
    <property type="entry name" value="Nuclear factor NF-kappa-B p105 subunit"/>
    <property type="match status" value="1"/>
</dbReference>
<evidence type="ECO:0000259" key="2">
    <source>
        <dbReference type="PROSITE" id="PS50254"/>
    </source>
</evidence>
<sequence>MAQHTGNETPIIFQTTVSPPNPTSIYSTPSSSEMQNGDNMDIGRTETVADNKPKLLILEQPKSRGFRFRYDCEGQSHGGLPGENSERNRKAKSYPTVQLLNYRGRARIVVSLVTESDPPLPHAHSIVGRNTENGQCTVEVGPENDMCATFPNLGILHVTRKRVVDVLTERFIQNKAMQITMQGMDPAVAIGDVEKEAARREADKVAKGMNLSVVRLCFQAYLPDERGYFRIPLDPVFSQKVYDSKAPSAATLKISRIDRPSGTVRGGDEVYLLCDKVQKNDIEVLFFEDDSFPEGKSWEALGTFGPQDVHHQYAVVFKTPPFYNLAIERPFTVNIALRRPSDKEMSDPKQFTYLPQEFDEERIGMKRKKKIDHFTDFFSRGGAMPPPPPASGGGGSGGPSGGMQGGSGGQQGGAFFSGLYSGGYQFPPNASYTANQGNQAQPDLQFQFPRGTPPQQPPS</sequence>
<dbReference type="InterPro" id="IPR008967">
    <property type="entry name" value="p53-like_TF_DNA-bd_sf"/>
</dbReference>
<dbReference type="AlphaFoldDB" id="A0A6C0PN69"/>
<dbReference type="InterPro" id="IPR014756">
    <property type="entry name" value="Ig_E-set"/>
</dbReference>
<accession>A0A6C0PN69</accession>
<protein>
    <submittedName>
        <fullName evidence="3">Nuclear factor NF-kappa-B p105 subunit</fullName>
    </submittedName>
</protein>
<dbReference type="InterPro" id="IPR032397">
    <property type="entry name" value="RHD_dimer"/>
</dbReference>
<name>A0A6C0PN69_HALDU</name>
<dbReference type="PROSITE" id="PS50254">
    <property type="entry name" value="REL_2"/>
    <property type="match status" value="1"/>
</dbReference>
<feature type="region of interest" description="Disordered" evidence="1">
    <location>
        <begin position="1"/>
        <end position="43"/>
    </location>
</feature>
<proteinExistence type="evidence at transcript level"/>
<dbReference type="InterPro" id="IPR030492">
    <property type="entry name" value="RHD_CS"/>
</dbReference>
<feature type="compositionally biased region" description="Polar residues" evidence="1">
    <location>
        <begin position="1"/>
        <end position="38"/>
    </location>
</feature>
<dbReference type="SMART" id="SM00429">
    <property type="entry name" value="IPT"/>
    <property type="match status" value="1"/>
</dbReference>
<dbReference type="SUPFAM" id="SSF81296">
    <property type="entry name" value="E set domains"/>
    <property type="match status" value="1"/>
</dbReference>